<feature type="region of interest" description="Disordered" evidence="1">
    <location>
        <begin position="23"/>
        <end position="45"/>
    </location>
</feature>
<dbReference type="Proteomes" id="UP001596501">
    <property type="component" value="Unassembled WGS sequence"/>
</dbReference>
<accession>A0ABW2QPF0</accession>
<name>A0ABW2QPF0_9BURK</name>
<dbReference type="EMBL" id="JBHTCA010000028">
    <property type="protein sequence ID" value="MFC7411280.1"/>
    <property type="molecule type" value="Genomic_DNA"/>
</dbReference>
<proteinExistence type="predicted"/>
<comment type="caution">
    <text evidence="2">The sequence shown here is derived from an EMBL/GenBank/DDBJ whole genome shotgun (WGS) entry which is preliminary data.</text>
</comment>
<feature type="non-terminal residue" evidence="2">
    <location>
        <position position="60"/>
    </location>
</feature>
<sequence length="60" mass="6192">MPVISHLHGCIGTSVERVVSVRQSHPDGQHEAGAAPQVAGDQRCGSNSSIRLAGCVGKRS</sequence>
<protein>
    <submittedName>
        <fullName evidence="2">Uncharacterized protein</fullName>
    </submittedName>
</protein>
<evidence type="ECO:0000313" key="3">
    <source>
        <dbReference type="Proteomes" id="UP001596501"/>
    </source>
</evidence>
<keyword evidence="3" id="KW-1185">Reference proteome</keyword>
<evidence type="ECO:0000256" key="1">
    <source>
        <dbReference type="SAM" id="MobiDB-lite"/>
    </source>
</evidence>
<evidence type="ECO:0000313" key="2">
    <source>
        <dbReference type="EMBL" id="MFC7411280.1"/>
    </source>
</evidence>
<gene>
    <name evidence="2" type="ORF">ACFQPB_20650</name>
</gene>
<organism evidence="2 3">
    <name type="scientific">Hydrogenophaga atypica</name>
    <dbReference type="NCBI Taxonomy" id="249409"/>
    <lineage>
        <taxon>Bacteria</taxon>
        <taxon>Pseudomonadati</taxon>
        <taxon>Pseudomonadota</taxon>
        <taxon>Betaproteobacteria</taxon>
        <taxon>Burkholderiales</taxon>
        <taxon>Comamonadaceae</taxon>
        <taxon>Hydrogenophaga</taxon>
    </lineage>
</organism>
<reference evidence="3" key="1">
    <citation type="journal article" date="2019" name="Int. J. Syst. Evol. Microbiol.">
        <title>The Global Catalogue of Microorganisms (GCM) 10K type strain sequencing project: providing services to taxonomists for standard genome sequencing and annotation.</title>
        <authorList>
            <consortium name="The Broad Institute Genomics Platform"/>
            <consortium name="The Broad Institute Genome Sequencing Center for Infectious Disease"/>
            <person name="Wu L."/>
            <person name="Ma J."/>
        </authorList>
    </citation>
    <scope>NUCLEOTIDE SEQUENCE [LARGE SCALE GENOMIC DNA]</scope>
    <source>
        <strain evidence="3">CGMCC 1.12371</strain>
    </source>
</reference>